<feature type="domain" description="Fcf2 pre-rRNA processing C-terminal" evidence="2">
    <location>
        <begin position="299"/>
        <end position="417"/>
    </location>
</feature>
<dbReference type="RefSeq" id="XP_029216353.1">
    <property type="nucleotide sequence ID" value="XM_029360377.1"/>
</dbReference>
<dbReference type="STRING" id="94643.A0A2A9M566"/>
<dbReference type="EMBL" id="NWUJ01000011">
    <property type="protein sequence ID" value="PFH32344.1"/>
    <property type="molecule type" value="Genomic_DNA"/>
</dbReference>
<feature type="compositionally biased region" description="Low complexity" evidence="1">
    <location>
        <begin position="57"/>
        <end position="84"/>
    </location>
</feature>
<dbReference type="Pfam" id="PF08698">
    <property type="entry name" value="Fcf2"/>
    <property type="match status" value="1"/>
</dbReference>
<sequence>MRTAGRGPRLPRPGAKKGGEERRNKIGMKPPPHGDRRSRVEAASRLLPPPPDAGYDSMSSDAAPSSSLSSTSLADSVSASSRPSVRALTSLTLLACESMQGRVPSAASSRARATGADASLEHLDPDIDRRLLCFSSQRLKTGRRAPASASQQEGVDAEATASGDDAGQDGSQEESRMCDLPRLDLTSAPGHFAFHRLNVDYNAAASVTQSAKAMREKRSQPAVAMGVYTPQVTASTSAARGTGAKGKGVAHAAADGVTFGSASSRLLPPTVTQNSEFSTLVDAGQLQHQERMAKRAASKAHLASWYEIPAQELSPTLRRELKVLELRGHMDPKKFHKEGLKIKSERTERRVGSGVYVQHTAHLHVCNVKDGFGSGGGVGAGRESEAVGCTKRRKGKGGSLLSSLLKDASVETWTRKKVRDLGIAKFQSKGRKNSWKTLKKKR</sequence>
<proteinExistence type="predicted"/>
<name>A0A2A9M566_BESBE</name>
<reference evidence="3 4" key="1">
    <citation type="submission" date="2017-09" db="EMBL/GenBank/DDBJ databases">
        <title>Genome sequencing of Besnoitia besnoiti strain Bb-Ger1.</title>
        <authorList>
            <person name="Schares G."/>
            <person name="Venepally P."/>
            <person name="Lorenzi H.A."/>
        </authorList>
    </citation>
    <scope>NUCLEOTIDE SEQUENCE [LARGE SCALE GENOMIC DNA]</scope>
    <source>
        <strain evidence="3 4">Bb-Ger1</strain>
    </source>
</reference>
<evidence type="ECO:0000259" key="2">
    <source>
        <dbReference type="Pfam" id="PF08698"/>
    </source>
</evidence>
<evidence type="ECO:0000256" key="1">
    <source>
        <dbReference type="SAM" id="MobiDB-lite"/>
    </source>
</evidence>
<protein>
    <submittedName>
        <fullName evidence="3">Fcf2 pre-rRNA processing protein</fullName>
    </submittedName>
</protein>
<feature type="region of interest" description="Disordered" evidence="1">
    <location>
        <begin position="1"/>
        <end position="84"/>
    </location>
</feature>
<dbReference type="GeneID" id="40306723"/>
<feature type="compositionally biased region" description="Basic and acidic residues" evidence="1">
    <location>
        <begin position="32"/>
        <end position="42"/>
    </location>
</feature>
<evidence type="ECO:0000313" key="4">
    <source>
        <dbReference type="Proteomes" id="UP000224006"/>
    </source>
</evidence>
<dbReference type="Proteomes" id="UP000224006">
    <property type="component" value="Chromosome X"/>
</dbReference>
<evidence type="ECO:0000313" key="3">
    <source>
        <dbReference type="EMBL" id="PFH32344.1"/>
    </source>
</evidence>
<feature type="region of interest" description="Disordered" evidence="1">
    <location>
        <begin position="142"/>
        <end position="176"/>
    </location>
</feature>
<dbReference type="InterPro" id="IPR014810">
    <property type="entry name" value="Fcf2_C"/>
</dbReference>
<dbReference type="KEGG" id="bbes:BESB_016620"/>
<gene>
    <name evidence="3" type="ORF">BESB_016620</name>
</gene>
<dbReference type="AlphaFoldDB" id="A0A2A9M566"/>
<keyword evidence="4" id="KW-1185">Reference proteome</keyword>
<comment type="caution">
    <text evidence="3">The sequence shown here is derived from an EMBL/GenBank/DDBJ whole genome shotgun (WGS) entry which is preliminary data.</text>
</comment>
<dbReference type="VEuPathDB" id="ToxoDB:BESB_016620"/>
<dbReference type="OrthoDB" id="427886at2759"/>
<organism evidence="3 4">
    <name type="scientific">Besnoitia besnoiti</name>
    <name type="common">Apicomplexan protozoan</name>
    <dbReference type="NCBI Taxonomy" id="94643"/>
    <lineage>
        <taxon>Eukaryota</taxon>
        <taxon>Sar</taxon>
        <taxon>Alveolata</taxon>
        <taxon>Apicomplexa</taxon>
        <taxon>Conoidasida</taxon>
        <taxon>Coccidia</taxon>
        <taxon>Eucoccidiorida</taxon>
        <taxon>Eimeriorina</taxon>
        <taxon>Sarcocystidae</taxon>
        <taxon>Besnoitia</taxon>
    </lineage>
</organism>
<accession>A0A2A9M566</accession>